<dbReference type="Proteomes" id="UP001501940">
    <property type="component" value="Chromosome 8"/>
</dbReference>
<feature type="region of interest" description="Disordered" evidence="9">
    <location>
        <begin position="418"/>
        <end position="440"/>
    </location>
</feature>
<dbReference type="SUPFAM" id="SSF47459">
    <property type="entry name" value="HLH, helix-loop-helix DNA-binding domain"/>
    <property type="match status" value="1"/>
</dbReference>
<keyword evidence="5" id="KW-0805">Transcription regulation</keyword>
<evidence type="ECO:0000256" key="1">
    <source>
        <dbReference type="ARBA" id="ARBA00004123"/>
    </source>
</evidence>
<evidence type="ECO:0000256" key="9">
    <source>
        <dbReference type="SAM" id="MobiDB-lite"/>
    </source>
</evidence>
<dbReference type="RefSeq" id="XP_023134395.2">
    <property type="nucleotide sequence ID" value="XM_023278627.2"/>
</dbReference>
<reference evidence="11 12" key="1">
    <citation type="submission" date="2022-01" db="EMBL/GenBank/DDBJ databases">
        <title>A chromosome-scale genome assembly of the false clownfish, Amphiprion ocellaris.</title>
        <authorList>
            <person name="Ryu T."/>
        </authorList>
    </citation>
    <scope>NUCLEOTIDE SEQUENCE [LARGE SCALE GENOMIC DNA]</scope>
</reference>
<dbReference type="InterPro" id="IPR011598">
    <property type="entry name" value="bHLH_dom"/>
</dbReference>
<feature type="domain" description="BHLH" evidence="10">
    <location>
        <begin position="341"/>
        <end position="391"/>
    </location>
</feature>
<evidence type="ECO:0000256" key="3">
    <source>
        <dbReference type="ARBA" id="ARBA00022782"/>
    </source>
</evidence>
<dbReference type="SMART" id="SM00353">
    <property type="entry name" value="HLH"/>
    <property type="match status" value="1"/>
</dbReference>
<dbReference type="Ensembl" id="ENSAOCT00000015866.2">
    <property type="protein sequence ID" value="ENSAOCP00000025606.2"/>
    <property type="gene ID" value="ENSAOCG00000002822.2"/>
</dbReference>
<keyword evidence="8" id="KW-0539">Nucleus</keyword>
<dbReference type="CDD" id="cd18909">
    <property type="entry name" value="bHLH_TCFL5"/>
    <property type="match status" value="1"/>
</dbReference>
<keyword evidence="2" id="KW-0217">Developmental protein</keyword>
<dbReference type="FunFam" id="4.10.280.10:FF:000057">
    <property type="entry name" value="transcription factor-like 5 protein-like"/>
    <property type="match status" value="1"/>
</dbReference>
<dbReference type="RefSeq" id="XP_054869216.1">
    <property type="nucleotide sequence ID" value="XM_055013241.1"/>
</dbReference>
<dbReference type="Gene3D" id="4.10.280.10">
    <property type="entry name" value="Helix-loop-helix DNA-binding domain"/>
    <property type="match status" value="1"/>
</dbReference>
<feature type="compositionally biased region" description="Polar residues" evidence="9">
    <location>
        <begin position="418"/>
        <end position="432"/>
    </location>
</feature>
<dbReference type="GeneTree" id="ENSGT00390000002821"/>
<dbReference type="Pfam" id="PF00010">
    <property type="entry name" value="HLH"/>
    <property type="match status" value="1"/>
</dbReference>
<dbReference type="PANTHER" id="PTHR15402:SF2">
    <property type="entry name" value="TRANSCRIPTION FACTOR LIKE 5"/>
    <property type="match status" value="1"/>
</dbReference>
<dbReference type="GO" id="GO:0046983">
    <property type="term" value="F:protein dimerization activity"/>
    <property type="evidence" value="ECO:0007669"/>
    <property type="project" value="InterPro"/>
</dbReference>
<sequence length="440" mass="48568">MSFSTASKTIHVPSSSREHACDSVGLILSQGGCLTYDQGQMLGPELGLMEMSEVEYSHLQHLIQADVEAQAGCPHCPDARSYPAAVVVKDVPESAVICPFTTTQAIDLSTSSDDHCLVMPGQKTPASYGDVPGFVLARIRGEENTSEVLANSSKTLQKRSGSAARICLEKRFNTVSADTPRPQDIHSAVLSNFLTVLKQSAEAVIHPQKQKWMKTDKADSFKVSTSYAGSDFDPVTNMCRQVIAHMVEPNRHQGVIIPKTFVLNFHPDRVVATAQYTSSSNPAEEQKMMKTEKDVATPAAFRNHCSTQSFQPKAARVATCPAGHPRDGARKRTLPCMSPGERRGRHNIKERERRKKIRLCCDELNMMVPFCGSETDKATTLQWTTAFLRYINKMYGNTFKEEFQKVFTCETGVLLKSRSSSGQDPIQQNMEKTLSVAAEQ</sequence>
<protein>
    <recommendedName>
        <fullName evidence="10">BHLH domain-containing protein</fullName>
    </recommendedName>
</protein>
<dbReference type="GO" id="GO:0030154">
    <property type="term" value="P:cell differentiation"/>
    <property type="evidence" value="ECO:0007669"/>
    <property type="project" value="UniProtKB-KW"/>
</dbReference>
<dbReference type="GeneID" id="111574189"/>
<dbReference type="InterPro" id="IPR039583">
    <property type="entry name" value="TCFL5/SOLH1/2"/>
</dbReference>
<evidence type="ECO:0000256" key="8">
    <source>
        <dbReference type="ARBA" id="ARBA00023242"/>
    </source>
</evidence>
<evidence type="ECO:0000259" key="10">
    <source>
        <dbReference type="PROSITE" id="PS50888"/>
    </source>
</evidence>
<dbReference type="GO" id="GO:0005634">
    <property type="term" value="C:nucleus"/>
    <property type="evidence" value="ECO:0007669"/>
    <property type="project" value="UniProtKB-SubCell"/>
</dbReference>
<dbReference type="GO" id="GO:0000978">
    <property type="term" value="F:RNA polymerase II cis-regulatory region sequence-specific DNA binding"/>
    <property type="evidence" value="ECO:0007669"/>
    <property type="project" value="TreeGrafter"/>
</dbReference>
<proteinExistence type="predicted"/>
<dbReference type="STRING" id="80972.ENSAOCP00000025606"/>
<organism evidence="11 12">
    <name type="scientific">Amphiprion ocellaris</name>
    <name type="common">Clown anemonefish</name>
    <dbReference type="NCBI Taxonomy" id="80972"/>
    <lineage>
        <taxon>Eukaryota</taxon>
        <taxon>Metazoa</taxon>
        <taxon>Chordata</taxon>
        <taxon>Craniata</taxon>
        <taxon>Vertebrata</taxon>
        <taxon>Euteleostomi</taxon>
        <taxon>Actinopterygii</taxon>
        <taxon>Neopterygii</taxon>
        <taxon>Teleostei</taxon>
        <taxon>Neoteleostei</taxon>
        <taxon>Acanthomorphata</taxon>
        <taxon>Ovalentaria</taxon>
        <taxon>Pomacentridae</taxon>
        <taxon>Amphiprion</taxon>
    </lineage>
</organism>
<keyword evidence="6" id="KW-0238">DNA-binding</keyword>
<evidence type="ECO:0000256" key="4">
    <source>
        <dbReference type="ARBA" id="ARBA00022871"/>
    </source>
</evidence>
<evidence type="ECO:0000256" key="2">
    <source>
        <dbReference type="ARBA" id="ARBA00022473"/>
    </source>
</evidence>
<reference evidence="11" key="2">
    <citation type="submission" date="2025-08" db="UniProtKB">
        <authorList>
            <consortium name="Ensembl"/>
        </authorList>
    </citation>
    <scope>IDENTIFICATION</scope>
</reference>
<dbReference type="PROSITE" id="PS50888">
    <property type="entry name" value="BHLH"/>
    <property type="match status" value="1"/>
</dbReference>
<evidence type="ECO:0000313" key="12">
    <source>
        <dbReference type="Proteomes" id="UP001501940"/>
    </source>
</evidence>
<evidence type="ECO:0000256" key="6">
    <source>
        <dbReference type="ARBA" id="ARBA00023125"/>
    </source>
</evidence>
<dbReference type="GO" id="GO:0000981">
    <property type="term" value="F:DNA-binding transcription factor activity, RNA polymerase II-specific"/>
    <property type="evidence" value="ECO:0007669"/>
    <property type="project" value="TreeGrafter"/>
</dbReference>
<dbReference type="InterPro" id="IPR036638">
    <property type="entry name" value="HLH_DNA-bd_sf"/>
</dbReference>
<keyword evidence="3" id="KW-0221">Differentiation</keyword>
<dbReference type="GO" id="GO:0007283">
    <property type="term" value="P:spermatogenesis"/>
    <property type="evidence" value="ECO:0007669"/>
    <property type="project" value="UniProtKB-KW"/>
</dbReference>
<evidence type="ECO:0000256" key="7">
    <source>
        <dbReference type="ARBA" id="ARBA00023163"/>
    </source>
</evidence>
<dbReference type="PANTHER" id="PTHR15402">
    <property type="entry name" value="TRANSCRIPTION FACTOR-LIKE 5 PROTEIN"/>
    <property type="match status" value="1"/>
</dbReference>
<comment type="subcellular location">
    <subcellularLocation>
        <location evidence="1">Nucleus</location>
    </subcellularLocation>
</comment>
<evidence type="ECO:0000313" key="11">
    <source>
        <dbReference type="Ensembl" id="ENSAOCP00000025606.2"/>
    </source>
</evidence>
<dbReference type="AlphaFoldDB" id="A0A3Q1D3L8"/>
<dbReference type="OMA" id="DIQNVCE"/>
<evidence type="ECO:0000256" key="5">
    <source>
        <dbReference type="ARBA" id="ARBA00023015"/>
    </source>
</evidence>
<accession>A0A3Q1D3L8</accession>
<dbReference type="KEGG" id="aoce:111574189"/>
<name>A0A3Q1D3L8_AMPOC</name>
<keyword evidence="12" id="KW-1185">Reference proteome</keyword>
<feature type="region of interest" description="Disordered" evidence="9">
    <location>
        <begin position="319"/>
        <end position="347"/>
    </location>
</feature>
<keyword evidence="7" id="KW-0804">Transcription</keyword>
<reference evidence="11" key="3">
    <citation type="submission" date="2025-09" db="UniProtKB">
        <authorList>
            <consortium name="Ensembl"/>
        </authorList>
    </citation>
    <scope>IDENTIFICATION</scope>
</reference>
<keyword evidence="4" id="KW-0744">Spermatogenesis</keyword>